<sequence length="275" mass="28672">MRSVVPTPTLVTDARQMPVIVREVIDARTVELDGGDRVRISLLAAPAECWAAAAVAFARKTLLGRPVRVSSLIPGEVNLWLEDGTDYALLAVREGVLRAQGAAGAFADAEVAAARENRGLWGSPCEGLDVTTTTPPPKRVQPTKPVVTTTPSAVAPPPPPPPSSPPAPVPPCAVTYRVSGQWPGGFQGGIRIRNTGPAAINGWTLRWSFADGQTVTNMWNATSSQRGAAVSATNVFYTATIAPGGEVEIGFLGSLRDRNAAPASFTLNGTVCAKG</sequence>
<feature type="compositionally biased region" description="Pro residues" evidence="1">
    <location>
        <begin position="154"/>
        <end position="168"/>
    </location>
</feature>
<dbReference type="InterPro" id="IPR001919">
    <property type="entry name" value="CBD2"/>
</dbReference>
<dbReference type="RefSeq" id="WP_382376076.1">
    <property type="nucleotide sequence ID" value="NZ_JBHRZI010000019.1"/>
</dbReference>
<feature type="compositionally biased region" description="Low complexity" evidence="1">
    <location>
        <begin position="140"/>
        <end position="153"/>
    </location>
</feature>
<dbReference type="Pfam" id="PF00553">
    <property type="entry name" value="CBM_2"/>
    <property type="match status" value="1"/>
</dbReference>
<evidence type="ECO:0000256" key="1">
    <source>
        <dbReference type="SAM" id="MobiDB-lite"/>
    </source>
</evidence>
<dbReference type="SMART" id="SM00637">
    <property type="entry name" value="CBD_II"/>
    <property type="match status" value="1"/>
</dbReference>
<gene>
    <name evidence="3" type="ORF">ACFOWZ_24055</name>
</gene>
<dbReference type="Gene3D" id="2.60.40.290">
    <property type="match status" value="1"/>
</dbReference>
<keyword evidence="4" id="KW-1185">Reference proteome</keyword>
<dbReference type="SUPFAM" id="SSF50199">
    <property type="entry name" value="Staphylococcal nuclease"/>
    <property type="match status" value="1"/>
</dbReference>
<name>A0ABV8BXV5_9PSEU</name>
<dbReference type="InterPro" id="IPR008965">
    <property type="entry name" value="CBM2/CBM3_carb-bd_dom_sf"/>
</dbReference>
<dbReference type="Gene3D" id="2.40.50.90">
    <property type="match status" value="1"/>
</dbReference>
<comment type="caution">
    <text evidence="3">The sequence shown here is derived from an EMBL/GenBank/DDBJ whole genome shotgun (WGS) entry which is preliminary data.</text>
</comment>
<evidence type="ECO:0000259" key="2">
    <source>
        <dbReference type="PROSITE" id="PS51173"/>
    </source>
</evidence>
<feature type="domain" description="CBM2" evidence="2">
    <location>
        <begin position="165"/>
        <end position="275"/>
    </location>
</feature>
<reference evidence="4" key="1">
    <citation type="journal article" date="2019" name="Int. J. Syst. Evol. Microbiol.">
        <title>The Global Catalogue of Microorganisms (GCM) 10K type strain sequencing project: providing services to taxonomists for standard genome sequencing and annotation.</title>
        <authorList>
            <consortium name="The Broad Institute Genomics Platform"/>
            <consortium name="The Broad Institute Genome Sequencing Center for Infectious Disease"/>
            <person name="Wu L."/>
            <person name="Ma J."/>
        </authorList>
    </citation>
    <scope>NUCLEOTIDE SEQUENCE [LARGE SCALE GENOMIC DNA]</scope>
    <source>
        <strain evidence="4">CGMCC 4.7405</strain>
    </source>
</reference>
<dbReference type="SUPFAM" id="SSF49384">
    <property type="entry name" value="Carbohydrate-binding domain"/>
    <property type="match status" value="1"/>
</dbReference>
<evidence type="ECO:0000313" key="3">
    <source>
        <dbReference type="EMBL" id="MFC3894566.1"/>
    </source>
</evidence>
<dbReference type="InterPro" id="IPR012291">
    <property type="entry name" value="CBM2_carb-bd_dom_sf"/>
</dbReference>
<dbReference type="InterPro" id="IPR035437">
    <property type="entry name" value="SNase_OB-fold_sf"/>
</dbReference>
<dbReference type="Proteomes" id="UP001595690">
    <property type="component" value="Unassembled WGS sequence"/>
</dbReference>
<accession>A0ABV8BXV5</accession>
<feature type="region of interest" description="Disordered" evidence="1">
    <location>
        <begin position="124"/>
        <end position="168"/>
    </location>
</feature>
<protein>
    <submittedName>
        <fullName evidence="3">Cellulose-binding domain-containing protein</fullName>
    </submittedName>
</protein>
<organism evidence="3 4">
    <name type="scientific">Lentzea rhizosphaerae</name>
    <dbReference type="NCBI Taxonomy" id="2041025"/>
    <lineage>
        <taxon>Bacteria</taxon>
        <taxon>Bacillati</taxon>
        <taxon>Actinomycetota</taxon>
        <taxon>Actinomycetes</taxon>
        <taxon>Pseudonocardiales</taxon>
        <taxon>Pseudonocardiaceae</taxon>
        <taxon>Lentzea</taxon>
    </lineage>
</organism>
<dbReference type="EMBL" id="JBHRZI010000019">
    <property type="protein sequence ID" value="MFC3894566.1"/>
    <property type="molecule type" value="Genomic_DNA"/>
</dbReference>
<proteinExistence type="predicted"/>
<evidence type="ECO:0000313" key="4">
    <source>
        <dbReference type="Proteomes" id="UP001595690"/>
    </source>
</evidence>
<dbReference type="PROSITE" id="PS51173">
    <property type="entry name" value="CBM2"/>
    <property type="match status" value="1"/>
</dbReference>